<dbReference type="Pfam" id="PF09424">
    <property type="entry name" value="YqeY"/>
    <property type="match status" value="1"/>
</dbReference>
<evidence type="ECO:0000313" key="1">
    <source>
        <dbReference type="EMBL" id="BCG48856.1"/>
    </source>
</evidence>
<dbReference type="PANTHER" id="PTHR28055">
    <property type="entry name" value="ALTERED INHERITANCE OF MITOCHONDRIA PROTEIN 41, MITOCHONDRIAL"/>
    <property type="match status" value="1"/>
</dbReference>
<dbReference type="InterPro" id="IPR023168">
    <property type="entry name" value="GatB_Yqey_C_2"/>
</dbReference>
<keyword evidence="2" id="KW-1185">Reference proteome</keyword>
<dbReference type="Gene3D" id="1.10.1510.10">
    <property type="entry name" value="Uncharacterised protein YqeY/AIM41 PF09424, N-terminal domain"/>
    <property type="match status" value="1"/>
</dbReference>
<dbReference type="Proteomes" id="UP000515472">
    <property type="component" value="Chromosome"/>
</dbReference>
<proteinExistence type="predicted"/>
<organism evidence="1 2">
    <name type="scientific">Citrifermentans bremense</name>
    <dbReference type="NCBI Taxonomy" id="60035"/>
    <lineage>
        <taxon>Bacteria</taxon>
        <taxon>Pseudomonadati</taxon>
        <taxon>Thermodesulfobacteriota</taxon>
        <taxon>Desulfuromonadia</taxon>
        <taxon>Geobacterales</taxon>
        <taxon>Geobacteraceae</taxon>
        <taxon>Citrifermentans</taxon>
    </lineage>
</organism>
<dbReference type="InterPro" id="IPR042184">
    <property type="entry name" value="YqeY/Aim41_N"/>
</dbReference>
<dbReference type="EMBL" id="AP023213">
    <property type="protein sequence ID" value="BCG48856.1"/>
    <property type="molecule type" value="Genomic_DNA"/>
</dbReference>
<protein>
    <submittedName>
        <fullName evidence="1">Transamidase GatB domain protein</fullName>
    </submittedName>
</protein>
<dbReference type="PANTHER" id="PTHR28055:SF1">
    <property type="entry name" value="ALTERED INHERITANCE OF MITOCHONDRIA PROTEIN 41, MITOCHONDRIAL"/>
    <property type="match status" value="1"/>
</dbReference>
<dbReference type="InterPro" id="IPR003789">
    <property type="entry name" value="Asn/Gln_tRNA_amidoTrase-B-like"/>
</dbReference>
<dbReference type="AlphaFoldDB" id="A0A6S6MAI7"/>
<dbReference type="Gene3D" id="1.10.10.410">
    <property type="match status" value="1"/>
</dbReference>
<reference evidence="1 2" key="1">
    <citation type="submission" date="2020-06" db="EMBL/GenBank/DDBJ databases">
        <title>Interaction of electrochemicaly active bacteria, Geobacter bremensis R4 on different carbon anode.</title>
        <authorList>
            <person name="Meng L."/>
            <person name="Yoshida N."/>
        </authorList>
    </citation>
    <scope>NUCLEOTIDE SEQUENCE [LARGE SCALE GENOMIC DNA]</scope>
    <source>
        <strain evidence="1 2">R4</strain>
    </source>
</reference>
<accession>A0A6S6MAI7</accession>
<dbReference type="RefSeq" id="WP_185243476.1">
    <property type="nucleotide sequence ID" value="NZ_AP023213.1"/>
</dbReference>
<evidence type="ECO:0000313" key="2">
    <source>
        <dbReference type="Proteomes" id="UP000515472"/>
    </source>
</evidence>
<dbReference type="SUPFAM" id="SSF89095">
    <property type="entry name" value="GatB/YqeY motif"/>
    <property type="match status" value="1"/>
</dbReference>
<name>A0A6S6MAI7_9BACT</name>
<dbReference type="InterPro" id="IPR019004">
    <property type="entry name" value="YqeY/Aim41"/>
</dbReference>
<dbReference type="KEGG" id="gbn:GEOBRER4_36060"/>
<sequence length="147" mass="16481">MQLQERLNADLKEAMKSRDALRISTIRMLLSSVKNRAIELRRDLSDAEVTETIVTLCKQRRESIRLFKEAGRQELVDKEEAELGLLTGYLPQQLTREELVSLVEKVIAETSATSGKDMGKVMKAIQPLVSGRADGKLVSEVVKEKLA</sequence>
<gene>
    <name evidence="1" type="ORF">GEOBRER4_n3751</name>
</gene>
<dbReference type="GO" id="GO:0016884">
    <property type="term" value="F:carbon-nitrogen ligase activity, with glutamine as amido-N-donor"/>
    <property type="evidence" value="ECO:0007669"/>
    <property type="project" value="InterPro"/>
</dbReference>